<evidence type="ECO:0000256" key="1">
    <source>
        <dbReference type="ARBA" id="ARBA00004286"/>
    </source>
</evidence>
<keyword evidence="13" id="KW-1185">Reference proteome</keyword>
<dbReference type="InterPro" id="IPR050973">
    <property type="entry name" value="H3K9_Histone-Lys_N-MTase"/>
</dbReference>
<dbReference type="SMART" id="SM00468">
    <property type="entry name" value="PreSET"/>
    <property type="match status" value="1"/>
</dbReference>
<feature type="compositionally biased region" description="Polar residues" evidence="8">
    <location>
        <begin position="572"/>
        <end position="583"/>
    </location>
</feature>
<keyword evidence="3" id="KW-0489">Methyltransferase</keyword>
<feature type="domain" description="SET" evidence="9">
    <location>
        <begin position="1546"/>
        <end position="1749"/>
    </location>
</feature>
<dbReference type="SUPFAM" id="SSF82199">
    <property type="entry name" value="SET domain"/>
    <property type="match status" value="1"/>
</dbReference>
<comment type="subcellular location">
    <subcellularLocation>
        <location evidence="1">Chromosome</location>
    </subcellularLocation>
</comment>
<keyword evidence="2" id="KW-0158">Chromosome</keyword>
<feature type="compositionally biased region" description="Polar residues" evidence="8">
    <location>
        <begin position="282"/>
        <end position="293"/>
    </location>
</feature>
<dbReference type="PROSITE" id="PS50867">
    <property type="entry name" value="PRE_SET"/>
    <property type="match status" value="1"/>
</dbReference>
<feature type="compositionally biased region" description="Polar residues" evidence="8">
    <location>
        <begin position="998"/>
        <end position="1015"/>
    </location>
</feature>
<feature type="region of interest" description="Disordered" evidence="8">
    <location>
        <begin position="880"/>
        <end position="1193"/>
    </location>
</feature>
<evidence type="ECO:0000256" key="8">
    <source>
        <dbReference type="SAM" id="MobiDB-lite"/>
    </source>
</evidence>
<dbReference type="InterPro" id="IPR001214">
    <property type="entry name" value="SET_dom"/>
</dbReference>
<name>A0A550BXZ8_9AGAR</name>
<feature type="compositionally biased region" description="Basic and acidic residues" evidence="8">
    <location>
        <begin position="342"/>
        <end position="356"/>
    </location>
</feature>
<dbReference type="GO" id="GO:0008270">
    <property type="term" value="F:zinc ion binding"/>
    <property type="evidence" value="ECO:0007669"/>
    <property type="project" value="InterPro"/>
</dbReference>
<evidence type="ECO:0000256" key="3">
    <source>
        <dbReference type="ARBA" id="ARBA00022603"/>
    </source>
</evidence>
<reference evidence="12 13" key="1">
    <citation type="journal article" date="2019" name="New Phytol.">
        <title>Comparative genomics reveals unique wood-decay strategies and fruiting body development in the Schizophyllaceae.</title>
        <authorList>
            <person name="Almasi E."/>
            <person name="Sahu N."/>
            <person name="Krizsan K."/>
            <person name="Balint B."/>
            <person name="Kovacs G.M."/>
            <person name="Kiss B."/>
            <person name="Cseklye J."/>
            <person name="Drula E."/>
            <person name="Henrissat B."/>
            <person name="Nagy I."/>
            <person name="Chovatia M."/>
            <person name="Adam C."/>
            <person name="LaButti K."/>
            <person name="Lipzen A."/>
            <person name="Riley R."/>
            <person name="Grigoriev I.V."/>
            <person name="Nagy L.G."/>
        </authorList>
    </citation>
    <scope>NUCLEOTIDE SEQUENCE [LARGE SCALE GENOMIC DNA]</scope>
    <source>
        <strain evidence="12 13">NL-1724</strain>
    </source>
</reference>
<accession>A0A550BXZ8</accession>
<feature type="compositionally biased region" description="Basic residues" evidence="8">
    <location>
        <begin position="1638"/>
        <end position="1651"/>
    </location>
</feature>
<evidence type="ECO:0000256" key="7">
    <source>
        <dbReference type="ARBA" id="ARBA00022833"/>
    </source>
</evidence>
<feature type="compositionally biased region" description="Polar residues" evidence="8">
    <location>
        <begin position="966"/>
        <end position="984"/>
    </location>
</feature>
<feature type="compositionally biased region" description="Acidic residues" evidence="8">
    <location>
        <begin position="145"/>
        <end position="155"/>
    </location>
</feature>
<evidence type="ECO:0000256" key="2">
    <source>
        <dbReference type="ARBA" id="ARBA00022454"/>
    </source>
</evidence>
<feature type="compositionally biased region" description="Low complexity" evidence="8">
    <location>
        <begin position="1666"/>
        <end position="1679"/>
    </location>
</feature>
<comment type="caution">
    <text evidence="12">The sequence shown here is derived from an EMBL/GenBank/DDBJ whole genome shotgun (WGS) entry which is preliminary data.</text>
</comment>
<feature type="compositionally biased region" description="Low complexity" evidence="8">
    <location>
        <begin position="37"/>
        <end position="48"/>
    </location>
</feature>
<feature type="compositionally biased region" description="Low complexity" evidence="8">
    <location>
        <begin position="197"/>
        <end position="208"/>
    </location>
</feature>
<keyword evidence="6" id="KW-0479">Metal-binding</keyword>
<gene>
    <name evidence="12" type="ORF">BD626DRAFT_515193</name>
</gene>
<feature type="compositionally biased region" description="Low complexity" evidence="8">
    <location>
        <begin position="295"/>
        <end position="318"/>
    </location>
</feature>
<dbReference type="GO" id="GO:0005694">
    <property type="term" value="C:chromosome"/>
    <property type="evidence" value="ECO:0007669"/>
    <property type="project" value="UniProtKB-SubCell"/>
</dbReference>
<feature type="domain" description="Pre-SET" evidence="10">
    <location>
        <begin position="1475"/>
        <end position="1543"/>
    </location>
</feature>
<sequence length="1794" mass="191133">MPPPATQPAPPTSRPSSSMAQRGAPASSQAGPWSLQAGPSSSHAAASSSRRESMSNKASMTQPPPGRFKLPDGGRKSPLGRRKSSLGGRKSSPPSHRKSPPAARRKPSLSQHKTGHTTIDFDDNGKPREVAKERKPPAAGQEVIVIDDDDDDEQEVAGGSASVGLVPGSSDRPIASSSAWPSGTDKKPKQEHIEPNKGATSKGTSGSSLNTKVKSKNSNATNKGKGKVIHSVSDSDSDGIEIIDPPSQANPLPRTTKLSSDMKISAQEATQPLPAAQVPPSREQTSLSGTQDPPSCASGSKLAASGSLLGSMSSPSVAQRRDSFRADRDDDDGPAMPVDDPMTTHDDEPTSPHGDEPMSEPPGHSETGPDAPTHDEDEPMLNENEKKPNEDEPMPSDDEPVPNDDHPVLEADEHEIDPTPVEPDAEMASPMASPKETARTLAEETTPAGPLLSPRAGAGLPSMKASSFSFGKGKSAAPVQVEAPVIQDTAMSREPSTAPSTDRTAHPQVMPLHPAKAITPSTKTLSAVTPCGANNAMSARVNVGDPVAPYGAGYSAGGSTSSADAADPSTSMAGPSTGTTEAFTSVAGPSGGSPARRTTNAHSTAFEPYDETDLFAGSEDEEIGSCRMKEDKGKGKARADADICVKENTGKGKSKAEDTDELTSETAALQISAKHPGPKSAEPYRAEKSTPANLFTSVVPPSSSTAPGPSHPAPTGGSPFVSTTWGNPRGKRPPPPLPKRRRSPPHDPPRPAPSVPSEQSKPLHIDFRMHKKRLSRSPKDVLKASDIWRNPSPGSAPTEAFLSPQLDQQSPTPVPDTPEEDDIPDEHVISNEDGMLYDAAVPHDDAGPPDDDDDDMPQQDAIPVGAAEVNHEQIMQDNIAEAATAHSIPSPLIEPRTPNLVSEVKTIESVSASEDSDEEMLPAGPVGRKRKRSSTSPSGRSDVDETAEGSPVGRAESMVPEESGSEPDSSRMTDASAEQSTSEGPSEDEMAFQAPHTGRTQPAASNPHSHWSPTKASDVVAAEGSTNTAGIKPISHVKRPLPTKRRSLALQNPGLRGREPLSTQDPRLTPSRSMATQKNSPDTRSLRQALPGMIKDRSPTPLTDVTSARETPTSSPAPPPRKRRRVQVEPDETDGGPSNPILISSEDEDDPMGGTTAPKSRNSDDEDAASVAGLLTSSSSTGAAGGAVSGLSDTVGKAAGAVSAAVASATNMVSNAVRAAVNLPRAPSSEAESVEAAAPSEVYSQSEDERAARARRNPDPYRSASSDGEFMAESSNASDASAGVPSQATGRPRRRRKRVNYKEIPPSDGEAESHHGRSVSPRAVLPIAAAARPLPLPCRRPPLRSESFWAAMDRIRHTPPPYFKAKDIPHILEDTVNAMTVRSRNQTHAMGPIYWNLTFTHATVFNDDGIRFMMEESIKDADREERGVGLDGPMPPPIRITNEVDGDITPPWEFHYSNVMWHGKHVAPPNRKDRVACRCAGQCGTYGDCACLKLQREWTRSWGTKDFAYDANKRLKEFNHPVFECNELCGCDDTCRNRVIQQGRRMPLTLSKTPAKGWGVFNGNKRIKAGEFIGIYAGELLGQREAYKRGKKYNRFGRTYLFDLDFWYLQREDKNQPARPRNGGQDPDNPDVSDQPKAKKSKKKGRPRKRPPSVDEGPSSADQRMSSAEAQTSAQGAAANGKPVKPWTPVYTVDAYQAGNFTRFFNHCCDPNLQAVAAYVNEANLDKPLLTFFAARDIPPHQELTFSYSGPDDDGEDGMPEVSQVDGETIDSDEVYAKCLCGAQHCTGKMFKTS</sequence>
<evidence type="ECO:0000256" key="6">
    <source>
        <dbReference type="ARBA" id="ARBA00022723"/>
    </source>
</evidence>
<dbReference type="Pfam" id="PF05033">
    <property type="entry name" value="Pre-SET"/>
    <property type="match status" value="1"/>
</dbReference>
<dbReference type="EMBL" id="VDMD01000048">
    <property type="protein sequence ID" value="TRM57419.1"/>
    <property type="molecule type" value="Genomic_DNA"/>
</dbReference>
<feature type="compositionally biased region" description="Basic residues" evidence="8">
    <location>
        <begin position="1035"/>
        <end position="1047"/>
    </location>
</feature>
<evidence type="ECO:0008006" key="14">
    <source>
        <dbReference type="Google" id="ProtNLM"/>
    </source>
</evidence>
<feature type="compositionally biased region" description="Pro residues" evidence="8">
    <location>
        <begin position="1"/>
        <end position="13"/>
    </location>
</feature>
<feature type="compositionally biased region" description="Acidic residues" evidence="8">
    <location>
        <begin position="847"/>
        <end position="857"/>
    </location>
</feature>
<feature type="compositionally biased region" description="Low complexity" evidence="8">
    <location>
        <begin position="552"/>
        <end position="571"/>
    </location>
</feature>
<feature type="compositionally biased region" description="Acidic residues" evidence="8">
    <location>
        <begin position="608"/>
        <end position="623"/>
    </location>
</feature>
<evidence type="ECO:0000313" key="12">
    <source>
        <dbReference type="EMBL" id="TRM57419.1"/>
    </source>
</evidence>
<dbReference type="GO" id="GO:0032259">
    <property type="term" value="P:methylation"/>
    <property type="evidence" value="ECO:0007669"/>
    <property type="project" value="UniProtKB-KW"/>
</dbReference>
<feature type="compositionally biased region" description="Low complexity" evidence="8">
    <location>
        <begin position="696"/>
        <end position="719"/>
    </location>
</feature>
<dbReference type="PROSITE" id="PS50280">
    <property type="entry name" value="SET"/>
    <property type="match status" value="1"/>
</dbReference>
<feature type="compositionally biased region" description="Low complexity" evidence="8">
    <location>
        <begin position="1226"/>
        <end position="1242"/>
    </location>
</feature>
<dbReference type="InterPro" id="IPR046341">
    <property type="entry name" value="SET_dom_sf"/>
</dbReference>
<feature type="compositionally biased region" description="Basic and acidic residues" evidence="8">
    <location>
        <begin position="627"/>
        <end position="657"/>
    </location>
</feature>
<dbReference type="SMART" id="SM00317">
    <property type="entry name" value="SET"/>
    <property type="match status" value="1"/>
</dbReference>
<dbReference type="PROSITE" id="PS50868">
    <property type="entry name" value="POST_SET"/>
    <property type="match status" value="1"/>
</dbReference>
<feature type="compositionally biased region" description="Polar residues" evidence="8">
    <location>
        <begin position="1061"/>
        <end position="1083"/>
    </location>
</feature>
<evidence type="ECO:0000259" key="10">
    <source>
        <dbReference type="PROSITE" id="PS50867"/>
    </source>
</evidence>
<dbReference type="PANTHER" id="PTHR46223">
    <property type="entry name" value="HISTONE-LYSINE N-METHYLTRANSFERASE SUV39H"/>
    <property type="match status" value="1"/>
</dbReference>
<dbReference type="OrthoDB" id="308383at2759"/>
<feature type="compositionally biased region" description="Basic and acidic residues" evidence="8">
    <location>
        <begin position="184"/>
        <end position="195"/>
    </location>
</feature>
<feature type="compositionally biased region" description="Low complexity" evidence="8">
    <location>
        <begin position="1169"/>
        <end position="1182"/>
    </location>
</feature>
<dbReference type="InterPro" id="IPR007728">
    <property type="entry name" value="Pre-SET_dom"/>
</dbReference>
<feature type="compositionally biased region" description="Basic and acidic residues" evidence="8">
    <location>
        <begin position="1247"/>
        <end position="1259"/>
    </location>
</feature>
<dbReference type="Gene3D" id="2.170.270.10">
    <property type="entry name" value="SET domain"/>
    <property type="match status" value="1"/>
</dbReference>
<evidence type="ECO:0000313" key="13">
    <source>
        <dbReference type="Proteomes" id="UP000320762"/>
    </source>
</evidence>
<feature type="region of interest" description="Disordered" evidence="8">
    <location>
        <begin position="552"/>
        <end position="863"/>
    </location>
</feature>
<feature type="region of interest" description="Disordered" evidence="8">
    <location>
        <begin position="1225"/>
        <end position="1319"/>
    </location>
</feature>
<feature type="domain" description="Post-SET" evidence="11">
    <location>
        <begin position="1775"/>
        <end position="1791"/>
    </location>
</feature>
<feature type="compositionally biased region" description="Acidic residues" evidence="8">
    <location>
        <begin position="391"/>
        <end position="402"/>
    </location>
</feature>
<dbReference type="GO" id="GO:0042054">
    <property type="term" value="F:histone methyltransferase activity"/>
    <property type="evidence" value="ECO:0007669"/>
    <property type="project" value="InterPro"/>
</dbReference>
<feature type="region of interest" description="Disordered" evidence="8">
    <location>
        <begin position="1615"/>
        <end position="1684"/>
    </location>
</feature>
<feature type="compositionally biased region" description="Basic and acidic residues" evidence="8">
    <location>
        <begin position="123"/>
        <end position="136"/>
    </location>
</feature>
<dbReference type="Proteomes" id="UP000320762">
    <property type="component" value="Unassembled WGS sequence"/>
</dbReference>
<feature type="compositionally biased region" description="Basic residues" evidence="8">
    <location>
        <begin position="95"/>
        <end position="107"/>
    </location>
</feature>
<evidence type="ECO:0000259" key="9">
    <source>
        <dbReference type="PROSITE" id="PS50280"/>
    </source>
</evidence>
<dbReference type="PANTHER" id="PTHR46223:SF3">
    <property type="entry name" value="HISTONE-LYSINE N-METHYLTRANSFERASE SET-23"/>
    <property type="match status" value="1"/>
</dbReference>
<feature type="compositionally biased region" description="Low complexity" evidence="8">
    <location>
        <begin position="85"/>
        <end position="94"/>
    </location>
</feature>
<evidence type="ECO:0000259" key="11">
    <source>
        <dbReference type="PROSITE" id="PS50868"/>
    </source>
</evidence>
<keyword evidence="5" id="KW-0949">S-adenosyl-L-methionine</keyword>
<evidence type="ECO:0000256" key="4">
    <source>
        <dbReference type="ARBA" id="ARBA00022679"/>
    </source>
</evidence>
<dbReference type="Pfam" id="PF00856">
    <property type="entry name" value="SET"/>
    <property type="match status" value="1"/>
</dbReference>
<dbReference type="InterPro" id="IPR003616">
    <property type="entry name" value="Post-SET_dom"/>
</dbReference>
<dbReference type="STRING" id="97359.A0A550BXZ8"/>
<dbReference type="GO" id="GO:0005634">
    <property type="term" value="C:nucleus"/>
    <property type="evidence" value="ECO:0007669"/>
    <property type="project" value="InterPro"/>
</dbReference>
<keyword evidence="7" id="KW-0862">Zinc</keyword>
<keyword evidence="4" id="KW-0808">Transferase</keyword>
<feature type="compositionally biased region" description="Polar residues" evidence="8">
    <location>
        <begin position="209"/>
        <end position="222"/>
    </location>
</feature>
<proteinExistence type="predicted"/>
<feature type="compositionally biased region" description="Basic and acidic residues" evidence="8">
    <location>
        <begin position="319"/>
        <end position="328"/>
    </location>
</feature>
<feature type="compositionally biased region" description="Polar residues" evidence="8">
    <location>
        <begin position="1273"/>
        <end position="1289"/>
    </location>
</feature>
<organism evidence="12 13">
    <name type="scientific">Schizophyllum amplum</name>
    <dbReference type="NCBI Taxonomy" id="97359"/>
    <lineage>
        <taxon>Eukaryota</taxon>
        <taxon>Fungi</taxon>
        <taxon>Dikarya</taxon>
        <taxon>Basidiomycota</taxon>
        <taxon>Agaricomycotina</taxon>
        <taxon>Agaricomycetes</taxon>
        <taxon>Agaricomycetidae</taxon>
        <taxon>Agaricales</taxon>
        <taxon>Schizophyllaceae</taxon>
        <taxon>Schizophyllum</taxon>
    </lineage>
</organism>
<evidence type="ECO:0000256" key="5">
    <source>
        <dbReference type="ARBA" id="ARBA00022691"/>
    </source>
</evidence>
<feature type="region of interest" description="Disordered" evidence="8">
    <location>
        <begin position="1"/>
        <end position="461"/>
    </location>
</feature>
<protein>
    <recommendedName>
        <fullName evidence="14">SET domain-containing protein</fullName>
    </recommendedName>
</protein>